<dbReference type="PANTHER" id="PTHR30289">
    <property type="entry name" value="UNCHARACTERIZED PROTEIN YBCL-RELATED"/>
    <property type="match status" value="1"/>
</dbReference>
<protein>
    <submittedName>
        <fullName evidence="1">Phosphatidylethanolamine binding protein</fullName>
    </submittedName>
</protein>
<dbReference type="NCBIfam" id="TIGR00481">
    <property type="entry name" value="YbhB/YbcL family Raf kinase inhibitor-like protein"/>
    <property type="match status" value="1"/>
</dbReference>
<dbReference type="InterPro" id="IPR036610">
    <property type="entry name" value="PEBP-like_sf"/>
</dbReference>
<dbReference type="InterPro" id="IPR008914">
    <property type="entry name" value="PEBP"/>
</dbReference>
<accession>T0ZPN0</accession>
<name>T0ZPN0_9ZZZZ</name>
<dbReference type="CDD" id="cd00865">
    <property type="entry name" value="PEBP_bact_arch"/>
    <property type="match status" value="1"/>
</dbReference>
<feature type="non-terminal residue" evidence="1">
    <location>
        <position position="1"/>
    </location>
</feature>
<dbReference type="AlphaFoldDB" id="T0ZPN0"/>
<gene>
    <name evidence="1" type="ORF">B1A_20289</name>
</gene>
<evidence type="ECO:0000313" key="1">
    <source>
        <dbReference type="EMBL" id="EQD30664.1"/>
    </source>
</evidence>
<reference evidence="1" key="2">
    <citation type="journal article" date="2014" name="ISME J.">
        <title>Microbial stratification in low pH oxic and suboxic macroscopic growths along an acid mine drainage.</title>
        <authorList>
            <person name="Mendez-Garcia C."/>
            <person name="Mesa V."/>
            <person name="Sprenger R.R."/>
            <person name="Richter M."/>
            <person name="Diez M.S."/>
            <person name="Solano J."/>
            <person name="Bargiela R."/>
            <person name="Golyshina O.V."/>
            <person name="Manteca A."/>
            <person name="Ramos J.L."/>
            <person name="Gallego J.R."/>
            <person name="Llorente I."/>
            <person name="Martins Dos Santos V.A."/>
            <person name="Jensen O.N."/>
            <person name="Pelaez A.I."/>
            <person name="Sanchez J."/>
            <person name="Ferrer M."/>
        </authorList>
    </citation>
    <scope>NUCLEOTIDE SEQUENCE</scope>
</reference>
<dbReference type="SUPFAM" id="SSF49777">
    <property type="entry name" value="PEBP-like"/>
    <property type="match status" value="1"/>
</dbReference>
<dbReference type="Pfam" id="PF01161">
    <property type="entry name" value="PBP"/>
    <property type="match status" value="1"/>
</dbReference>
<dbReference type="InterPro" id="IPR005247">
    <property type="entry name" value="YbhB_YbcL/LppC-like"/>
</dbReference>
<organism evidence="1">
    <name type="scientific">mine drainage metagenome</name>
    <dbReference type="NCBI Taxonomy" id="410659"/>
    <lineage>
        <taxon>unclassified sequences</taxon>
        <taxon>metagenomes</taxon>
        <taxon>ecological metagenomes</taxon>
    </lineage>
</organism>
<reference evidence="1" key="1">
    <citation type="submission" date="2013-08" db="EMBL/GenBank/DDBJ databases">
        <authorList>
            <person name="Mendez C."/>
            <person name="Richter M."/>
            <person name="Ferrer M."/>
            <person name="Sanchez J."/>
        </authorList>
    </citation>
    <scope>NUCLEOTIDE SEQUENCE</scope>
</reference>
<dbReference type="EMBL" id="AUZX01014971">
    <property type="protein sequence ID" value="EQD30664.1"/>
    <property type="molecule type" value="Genomic_DNA"/>
</dbReference>
<sequence length="185" mass="19657">NESYGFHRDEGETIVIEKRKLGTSGIVSGGSLKKSGLLVCGVLLALLGGVIHPSDSQASSRMVLLSNDFKNHGTIHNEQVFSGFGCSGKNISPELHWKGIPKGTRSLALTAYDPNAPTGSGWWHWVLIDLPATTTHLAKNAGTSDGASLPKGSFQAVTDFGKKGYGGLVRLLEIVRITTFLPSMP</sequence>
<dbReference type="PANTHER" id="PTHR30289:SF1">
    <property type="entry name" value="PEBP (PHOSPHATIDYLETHANOLAMINE-BINDING PROTEIN) FAMILY PROTEIN"/>
    <property type="match status" value="1"/>
</dbReference>
<proteinExistence type="predicted"/>
<comment type="caution">
    <text evidence="1">The sequence shown here is derived from an EMBL/GenBank/DDBJ whole genome shotgun (WGS) entry which is preliminary data.</text>
</comment>
<dbReference type="Gene3D" id="3.90.280.10">
    <property type="entry name" value="PEBP-like"/>
    <property type="match status" value="1"/>
</dbReference>